<evidence type="ECO:0000313" key="1">
    <source>
        <dbReference type="EMBL" id="TFK67876.1"/>
    </source>
</evidence>
<accession>A0ACD3ARD1</accession>
<evidence type="ECO:0000313" key="2">
    <source>
        <dbReference type="Proteomes" id="UP000308600"/>
    </source>
</evidence>
<gene>
    <name evidence="1" type="ORF">BDN72DRAFT_960646</name>
</gene>
<protein>
    <submittedName>
        <fullName evidence="1">Kinase-like protein</fullName>
    </submittedName>
</protein>
<organism evidence="1 2">
    <name type="scientific">Pluteus cervinus</name>
    <dbReference type="NCBI Taxonomy" id="181527"/>
    <lineage>
        <taxon>Eukaryota</taxon>
        <taxon>Fungi</taxon>
        <taxon>Dikarya</taxon>
        <taxon>Basidiomycota</taxon>
        <taxon>Agaricomycotina</taxon>
        <taxon>Agaricomycetes</taxon>
        <taxon>Agaricomycetidae</taxon>
        <taxon>Agaricales</taxon>
        <taxon>Pluteineae</taxon>
        <taxon>Pluteaceae</taxon>
        <taxon>Pluteus</taxon>
    </lineage>
</organism>
<proteinExistence type="predicted"/>
<dbReference type="Proteomes" id="UP000308600">
    <property type="component" value="Unassembled WGS sequence"/>
</dbReference>
<dbReference type="EMBL" id="ML208364">
    <property type="protein sequence ID" value="TFK67876.1"/>
    <property type="molecule type" value="Genomic_DNA"/>
</dbReference>
<reference evidence="1 2" key="1">
    <citation type="journal article" date="2019" name="Nat. Ecol. Evol.">
        <title>Megaphylogeny resolves global patterns of mushroom evolution.</title>
        <authorList>
            <person name="Varga T."/>
            <person name="Krizsan K."/>
            <person name="Foldi C."/>
            <person name="Dima B."/>
            <person name="Sanchez-Garcia M."/>
            <person name="Sanchez-Ramirez S."/>
            <person name="Szollosi G.J."/>
            <person name="Szarkandi J.G."/>
            <person name="Papp V."/>
            <person name="Albert L."/>
            <person name="Andreopoulos W."/>
            <person name="Angelini C."/>
            <person name="Antonin V."/>
            <person name="Barry K.W."/>
            <person name="Bougher N.L."/>
            <person name="Buchanan P."/>
            <person name="Buyck B."/>
            <person name="Bense V."/>
            <person name="Catcheside P."/>
            <person name="Chovatia M."/>
            <person name="Cooper J."/>
            <person name="Damon W."/>
            <person name="Desjardin D."/>
            <person name="Finy P."/>
            <person name="Geml J."/>
            <person name="Haridas S."/>
            <person name="Hughes K."/>
            <person name="Justo A."/>
            <person name="Karasinski D."/>
            <person name="Kautmanova I."/>
            <person name="Kiss B."/>
            <person name="Kocsube S."/>
            <person name="Kotiranta H."/>
            <person name="LaButti K.M."/>
            <person name="Lechner B.E."/>
            <person name="Liimatainen K."/>
            <person name="Lipzen A."/>
            <person name="Lukacs Z."/>
            <person name="Mihaltcheva S."/>
            <person name="Morgado L.N."/>
            <person name="Niskanen T."/>
            <person name="Noordeloos M.E."/>
            <person name="Ohm R.A."/>
            <person name="Ortiz-Santana B."/>
            <person name="Ovrebo C."/>
            <person name="Racz N."/>
            <person name="Riley R."/>
            <person name="Savchenko A."/>
            <person name="Shiryaev A."/>
            <person name="Soop K."/>
            <person name="Spirin V."/>
            <person name="Szebenyi C."/>
            <person name="Tomsovsky M."/>
            <person name="Tulloss R.E."/>
            <person name="Uehling J."/>
            <person name="Grigoriev I.V."/>
            <person name="Vagvolgyi C."/>
            <person name="Papp T."/>
            <person name="Martin F.M."/>
            <person name="Miettinen O."/>
            <person name="Hibbett D.S."/>
            <person name="Nagy L.G."/>
        </authorList>
    </citation>
    <scope>NUCLEOTIDE SEQUENCE [LARGE SCALE GENOMIC DNA]</scope>
    <source>
        <strain evidence="1 2">NL-1719</strain>
    </source>
</reference>
<keyword evidence="2" id="KW-1185">Reference proteome</keyword>
<sequence length="518" mass="57393">MNAAVGVTSSILNVAGVCGVPFTGAVAILLQDIIKVCNQIASHKEKTSRLVSHCSKLLALLDERQSLVASTELQTTLDETFAALQKVYAKLNRLSNCGKLKALWCSSDIESTLMQCQEDILALINHFQVRSSDLRIFESNRSSGGVCLHILHHHKLHETHRDTHNQLADIQDRLVQIYLQGEQHRSTLQGTLFPRDEDRALAELTQEGGALPKPFSKVANYGDPYQPVLDRLHRASGPHIKILNGEIQRHGDLAMAGGVYSEIWLGSWLRNGDAEKVALKALRHIRAADGKAQSHFVQEIRVWSGLSHKNILPFYGVVTNLGSELHIVSPWQEYGNVLEYLRTNPAANRHKLIYGAALGLRYLHEQGVVHGNVKCANILVDVSGVARICDFGVSKLVEEITDQAATETLSNCGSARWLAPELMDGTMMRASCATDTYSFAMAILELLTGKHPFPHVKTDTAVICNIVMKRVPHPRPESPPEIIGHWLSDELWSLMECCWSLGTRPSMHEVVTRLSSML</sequence>
<name>A0ACD3ARD1_9AGAR</name>